<dbReference type="EMBL" id="UZAM01007386">
    <property type="protein sequence ID" value="VDO98795.1"/>
    <property type="molecule type" value="Genomic_DNA"/>
</dbReference>
<evidence type="ECO:0000313" key="2">
    <source>
        <dbReference type="EMBL" id="VDO98795.1"/>
    </source>
</evidence>
<keyword evidence="1" id="KW-0732">Signal</keyword>
<proteinExistence type="predicted"/>
<keyword evidence="3" id="KW-1185">Reference proteome</keyword>
<name>A0A183IGL0_9BILA</name>
<organism evidence="4">
    <name type="scientific">Soboliphyme baturini</name>
    <dbReference type="NCBI Taxonomy" id="241478"/>
    <lineage>
        <taxon>Eukaryota</taxon>
        <taxon>Metazoa</taxon>
        <taxon>Ecdysozoa</taxon>
        <taxon>Nematoda</taxon>
        <taxon>Enoplea</taxon>
        <taxon>Dorylaimia</taxon>
        <taxon>Dioctophymatida</taxon>
        <taxon>Dioctophymatoidea</taxon>
        <taxon>Soboliphymatidae</taxon>
        <taxon>Soboliphyme</taxon>
    </lineage>
</organism>
<dbReference type="AlphaFoldDB" id="A0A183IGL0"/>
<evidence type="ECO:0000256" key="1">
    <source>
        <dbReference type="SAM" id="SignalP"/>
    </source>
</evidence>
<reference evidence="2 3" key="2">
    <citation type="submission" date="2018-11" db="EMBL/GenBank/DDBJ databases">
        <authorList>
            <consortium name="Pathogen Informatics"/>
        </authorList>
    </citation>
    <scope>NUCLEOTIDE SEQUENCE [LARGE SCALE GENOMIC DNA]</scope>
</reference>
<feature type="chain" id="PRO_5043140113" evidence="1">
    <location>
        <begin position="19"/>
        <end position="362"/>
    </location>
</feature>
<reference evidence="4" key="1">
    <citation type="submission" date="2016-06" db="UniProtKB">
        <authorList>
            <consortium name="WormBaseParasite"/>
        </authorList>
    </citation>
    <scope>IDENTIFICATION</scope>
</reference>
<evidence type="ECO:0000313" key="4">
    <source>
        <dbReference type="WBParaSite" id="SBAD_0000288501-mRNA-1"/>
    </source>
</evidence>
<protein>
    <submittedName>
        <fullName evidence="4">Clip domain-containing protein</fullName>
    </submittedName>
</protein>
<dbReference type="WBParaSite" id="SBAD_0000288501-mRNA-1">
    <property type="protein sequence ID" value="SBAD_0000288501-mRNA-1"/>
    <property type="gene ID" value="SBAD_0000288501"/>
</dbReference>
<sequence length="362" mass="40515">MIRYYIDALLLCLATVSVVPFPQLQPPNSTMCQKMIMCYYDHVHNRAPPCTSLEGIDKLNKLASCHMAGSLKQLQDMQQARLKKIIECVQRRMIRHKEIEVEDPFYYPLPRNTFRCPYPRLGKKAKCELEQHDLTNEINKLTLKLRLRARQCASMMYDGGKGLSISGYSQEKALHNLRMEEHKAWNLDDVDFNHLDNPLYNKHDSLLGLRRMHVRSLGAGARVTRGCGGCKNANYAQKMQLNSGSGQLPQVLNEKQSIRSAEPFRGSFRKNTAQLGGGQFYHDDVAGGHSYGRTRVGVGGKFQNTALHSDKSQLLVAENARSRLNDLKAKSHSKVSDSGVDAYGRSSAISVNKPSCGSGCSL</sequence>
<feature type="signal peptide" evidence="1">
    <location>
        <begin position="1"/>
        <end position="18"/>
    </location>
</feature>
<evidence type="ECO:0000313" key="3">
    <source>
        <dbReference type="Proteomes" id="UP000270296"/>
    </source>
</evidence>
<dbReference type="Proteomes" id="UP000270296">
    <property type="component" value="Unassembled WGS sequence"/>
</dbReference>
<accession>A0A183IGL0</accession>
<gene>
    <name evidence="2" type="ORF">SBAD_LOCUS2755</name>
</gene>